<keyword evidence="2" id="KW-1185">Reference proteome</keyword>
<evidence type="ECO:0000313" key="2">
    <source>
        <dbReference type="Proteomes" id="UP001152531"/>
    </source>
</evidence>
<dbReference type="EMBL" id="CALSDN010000005">
    <property type="protein sequence ID" value="CAH6721204.1"/>
    <property type="molecule type" value="Genomic_DNA"/>
</dbReference>
<organism evidence="1 2">
    <name type="scientific">[Candida] jaroonii</name>
    <dbReference type="NCBI Taxonomy" id="467808"/>
    <lineage>
        <taxon>Eukaryota</taxon>
        <taxon>Fungi</taxon>
        <taxon>Dikarya</taxon>
        <taxon>Ascomycota</taxon>
        <taxon>Saccharomycotina</taxon>
        <taxon>Pichiomycetes</taxon>
        <taxon>Debaryomycetaceae</taxon>
        <taxon>Yamadazyma</taxon>
    </lineage>
</organism>
<protein>
    <submittedName>
        <fullName evidence="1">Uncharacterized protein</fullName>
    </submittedName>
</protein>
<reference evidence="1" key="1">
    <citation type="submission" date="2022-06" db="EMBL/GenBank/DDBJ databases">
        <authorList>
            <person name="Legras J.-L."/>
            <person name="Devillers H."/>
            <person name="Grondin C."/>
        </authorList>
    </citation>
    <scope>NUCLEOTIDE SEQUENCE</scope>
    <source>
        <strain evidence="1">CLIB 1444</strain>
    </source>
</reference>
<name>A0ACA9Y926_9ASCO</name>
<dbReference type="Proteomes" id="UP001152531">
    <property type="component" value="Unassembled WGS sequence"/>
</dbReference>
<proteinExistence type="predicted"/>
<gene>
    <name evidence="1" type="ORF">CLIB1444_05S05886</name>
</gene>
<evidence type="ECO:0000313" key="1">
    <source>
        <dbReference type="EMBL" id="CAH6721204.1"/>
    </source>
</evidence>
<comment type="caution">
    <text evidence="1">The sequence shown here is derived from an EMBL/GenBank/DDBJ whole genome shotgun (WGS) entry which is preliminary data.</text>
</comment>
<sequence>MSLRVGYIPEHFSTPLFLAKTYGYYTEAGLDVTFIPVIEGSGRLIKLLNENEIDLAIGLTEAFISDIAKGNEAYKLIGSYVKSPLCWAVSTGAGRDELKSLADLQSKKIGISRMGSGSYIMSFVVGLDQKFTQPFFGGHPILHNFKNLRESVNLKAGEGLENSDAFMWEHFTSKKYYDNGELKKIGEIYTPWPSWVINCNTQFLETKKDDVKKFLNCINKGVEYFWANQDESTTYIGDNLDYSKADAEQWIKTVQFNDKLAQEPLDYDKIVVTTAKVLKTAGVLTDSDDVINQRLEKGVVKVL</sequence>
<accession>A0ACA9Y926</accession>